<evidence type="ECO:0000313" key="3">
    <source>
        <dbReference type="Proteomes" id="UP000691718"/>
    </source>
</evidence>
<dbReference type="GO" id="GO:0032039">
    <property type="term" value="C:integrator complex"/>
    <property type="evidence" value="ECO:0007669"/>
    <property type="project" value="InterPro"/>
</dbReference>
<organism evidence="2 3">
    <name type="scientific">Parnassius apollo</name>
    <name type="common">Apollo butterfly</name>
    <name type="synonym">Papilio apollo</name>
    <dbReference type="NCBI Taxonomy" id="110799"/>
    <lineage>
        <taxon>Eukaryota</taxon>
        <taxon>Metazoa</taxon>
        <taxon>Ecdysozoa</taxon>
        <taxon>Arthropoda</taxon>
        <taxon>Hexapoda</taxon>
        <taxon>Insecta</taxon>
        <taxon>Pterygota</taxon>
        <taxon>Neoptera</taxon>
        <taxon>Endopterygota</taxon>
        <taxon>Lepidoptera</taxon>
        <taxon>Glossata</taxon>
        <taxon>Ditrysia</taxon>
        <taxon>Papilionoidea</taxon>
        <taxon>Papilionidae</taxon>
        <taxon>Parnassiinae</taxon>
        <taxon>Parnassini</taxon>
        <taxon>Parnassius</taxon>
        <taxon>Parnassius</taxon>
    </lineage>
</organism>
<dbReference type="GO" id="GO:0034474">
    <property type="term" value="P:U2 snRNA 3'-end processing"/>
    <property type="evidence" value="ECO:0007669"/>
    <property type="project" value="InterPro"/>
</dbReference>
<reference evidence="2" key="1">
    <citation type="submission" date="2021-04" db="EMBL/GenBank/DDBJ databases">
        <authorList>
            <person name="Tunstrom K."/>
        </authorList>
    </citation>
    <scope>NUCLEOTIDE SEQUENCE</scope>
</reference>
<dbReference type="InterPro" id="IPR053966">
    <property type="entry name" value="INTS1_INTS2-bd"/>
</dbReference>
<dbReference type="OrthoDB" id="19938at2759"/>
<dbReference type="Proteomes" id="UP000691718">
    <property type="component" value="Unassembled WGS sequence"/>
</dbReference>
<evidence type="ECO:0000313" key="2">
    <source>
        <dbReference type="EMBL" id="CAG5004505.1"/>
    </source>
</evidence>
<dbReference type="PANTHER" id="PTHR21224">
    <property type="entry name" value="INTEGRATOR COMPLEX SUBUNIT 1"/>
    <property type="match status" value="1"/>
</dbReference>
<keyword evidence="3" id="KW-1185">Reference proteome</keyword>
<evidence type="ECO:0000259" key="1">
    <source>
        <dbReference type="Pfam" id="PF22929"/>
    </source>
</evidence>
<protein>
    <submittedName>
        <fullName evidence="2">(apollo) hypothetical protein</fullName>
    </submittedName>
</protein>
<sequence>MFVEPAETYSKPDNWPPESERTLTYRLCCETPLPQNTLLRLIFIGLSKDIPVSPAEVFELVEQLVRRACALPAEDMPLQVDKLEIADYIFQLCQFHPPDNITLPAGYSAPALAITSLYWRGWLLLTMLAAHNPHGFAERAAATYPTLRALIEMCITGKPSIEWNNNSAGEAERAEAERASILQLETHLATASNAKLPITEHSSRLLSQLTVLEPLGPARRPPSGVADALAALSSQLKLGRLLCRQPALLLQLVERHGTRRAMPWLHQLLRHDQLELSVLPVQCLCEFLSAGGAAGAGGGSSGGGEAGKAGELCAHLRRTLASEEGARAVLHYYMQRLAHAHAHTRAAANRGLKLVLSQSEDTTEMDYNAEVSPEEWLSLLWSLRHWEAVRGEAVARIRAACLVECAPRHVAAYLSFLADHVDAAPELDHIEIVLDLSQVLMERTTVTSCILPPVDARDAPRDERLMAQHRALYSFTRILHAHLRQVVRAGLQEEGDEEGEGEGAEAWGGAERVLLQWPGGRRARLHLVLVHAHLKLLCYGPSLYDTNQEMYSWLQSMWVGGQGGEGAVCGWESGEGAEGEALLPDWLRLHLVRSARAPLLAAGLRGLPAHKLALFIQTFGMPVPSMSALLAALDACPAGAVVRLGVERGYMAQLLRVQRARGATGGSAFAAALRLQQPQLPPDDSLFADEPLPEETQSAWDTASATPRLEPDHVLGLLSAVFDSGDSRFDIDTACTQLNALIAEEGVRGEEGVYSHAALAFLRSCAPHALLRRPAHAAALLRTLHAAHPQALAQVRSCARYMRTFLRSYAPHTLLRRPAHAAALLRTLCAGHPHALAQVAGTLLASGKCGVGPLGELLRAPLAARAPHAPRAALAPRLPQCATREQLIAALEATTPNTLEAVGNYIIETQDTQLVVEVISILLEKSQDGHYETKVKCESEAEEEAAAHVFSRRGLGCGLLLDWLAELQRETLGREVPPPTFC</sequence>
<dbReference type="PANTHER" id="PTHR21224:SF1">
    <property type="entry name" value="INTEGRATOR COMPLEX SUBUNIT 1"/>
    <property type="match status" value="1"/>
</dbReference>
<feature type="domain" description="Integrator complex subunit 1 INTS2-binding" evidence="1">
    <location>
        <begin position="328"/>
        <end position="669"/>
    </location>
</feature>
<gene>
    <name evidence="2" type="ORF">PAPOLLO_LOCUS14399</name>
</gene>
<dbReference type="Pfam" id="PF22929">
    <property type="entry name" value="INTS1_INTS2-bd"/>
    <property type="match status" value="1"/>
</dbReference>
<accession>A0A8S3X745</accession>
<dbReference type="EMBL" id="CAJQZP010000975">
    <property type="protein sequence ID" value="CAG5004505.1"/>
    <property type="molecule type" value="Genomic_DNA"/>
</dbReference>
<comment type="caution">
    <text evidence="2">The sequence shown here is derived from an EMBL/GenBank/DDBJ whole genome shotgun (WGS) entry which is preliminary data.</text>
</comment>
<dbReference type="AlphaFoldDB" id="A0A8S3X745"/>
<proteinExistence type="predicted"/>
<dbReference type="InterPro" id="IPR038902">
    <property type="entry name" value="INTS1"/>
</dbReference>
<name>A0A8S3X745_PARAO</name>